<keyword evidence="3" id="KW-0812">Transmembrane</keyword>
<organism evidence="10">
    <name type="scientific">Coccolithus braarudii</name>
    <dbReference type="NCBI Taxonomy" id="221442"/>
    <lineage>
        <taxon>Eukaryota</taxon>
        <taxon>Haptista</taxon>
        <taxon>Haptophyta</taxon>
        <taxon>Prymnesiophyceae</taxon>
        <taxon>Coccolithales</taxon>
        <taxon>Coccolithaceae</taxon>
        <taxon>Coccolithus</taxon>
    </lineage>
</organism>
<evidence type="ECO:0000256" key="4">
    <source>
        <dbReference type="ARBA" id="ARBA00022824"/>
    </source>
</evidence>
<dbReference type="Pfam" id="PF04511">
    <property type="entry name" value="DER1"/>
    <property type="match status" value="1"/>
</dbReference>
<feature type="region of interest" description="Disordered" evidence="8">
    <location>
        <begin position="275"/>
        <end position="328"/>
    </location>
</feature>
<sequence length="328" mass="34361">MKWRVLLHVVGVAAAVAAAVPQPQVDVRAIPTRVQQSELPDFTPQRRISPSLTAKSGIQEGALRLRGGGAEDLIGSIQGAYLGVPLVSRFWLSLVLSLAVGHQATLLTEDMLSVDGAAITGRLELWRPVTAASFLGGVSPQLLQKLYYLISFGKEAELTLGAGEYTRALFSSAACLTMICHLLGWPFSADGVIMAVTVICTLQKPDQQVSMYGLKIPYQFFPLAQLALSYMFTQQIPWTDMAGLFVGYGLYQMNDNLKPDTAVAGKLAAAAPATKPGARSIGGAKGGPGGGNGGGAGTRRAAATGGATKRPARKSRINKVTSSCDSGG</sequence>
<feature type="compositionally biased region" description="Polar residues" evidence="8">
    <location>
        <begin position="318"/>
        <end position="328"/>
    </location>
</feature>
<evidence type="ECO:0000256" key="1">
    <source>
        <dbReference type="ARBA" id="ARBA00004477"/>
    </source>
</evidence>
<name>A0A7S0LPC9_9EUKA</name>
<keyword evidence="9" id="KW-0732">Signal</keyword>
<comment type="subcellular location">
    <subcellularLocation>
        <location evidence="1 7">Endoplasmic reticulum membrane</location>
        <topology evidence="1 7">Multi-pass membrane protein</topology>
    </subcellularLocation>
</comment>
<feature type="chain" id="PRO_5031409560" description="Derlin" evidence="9">
    <location>
        <begin position="19"/>
        <end position="328"/>
    </location>
</feature>
<feature type="signal peptide" evidence="9">
    <location>
        <begin position="1"/>
        <end position="18"/>
    </location>
</feature>
<evidence type="ECO:0000256" key="3">
    <source>
        <dbReference type="ARBA" id="ARBA00022692"/>
    </source>
</evidence>
<evidence type="ECO:0000256" key="9">
    <source>
        <dbReference type="SAM" id="SignalP"/>
    </source>
</evidence>
<dbReference type="InterPro" id="IPR007599">
    <property type="entry name" value="DER1"/>
</dbReference>
<gene>
    <name evidence="10" type="ORF">CPEL01642_LOCUS22078</name>
</gene>
<dbReference type="PANTHER" id="PTHR11009">
    <property type="entry name" value="DER1-LIKE PROTEIN, DERLIN"/>
    <property type="match status" value="1"/>
</dbReference>
<dbReference type="EMBL" id="HBEY01046068">
    <property type="protein sequence ID" value="CAD8618697.1"/>
    <property type="molecule type" value="Transcribed_RNA"/>
</dbReference>
<keyword evidence="5" id="KW-1133">Transmembrane helix</keyword>
<comment type="similarity">
    <text evidence="2 7">Belongs to the derlin family.</text>
</comment>
<reference evidence="10" key="1">
    <citation type="submission" date="2021-01" db="EMBL/GenBank/DDBJ databases">
        <authorList>
            <person name="Corre E."/>
            <person name="Pelletier E."/>
            <person name="Niang G."/>
            <person name="Scheremetjew M."/>
            <person name="Finn R."/>
            <person name="Kale V."/>
            <person name="Holt S."/>
            <person name="Cochrane G."/>
            <person name="Meng A."/>
            <person name="Brown T."/>
            <person name="Cohen L."/>
        </authorList>
    </citation>
    <scope>NUCLEOTIDE SEQUENCE</scope>
    <source>
        <strain evidence="10">PLY182g</strain>
    </source>
</reference>
<keyword evidence="4 7" id="KW-0256">Endoplasmic reticulum</keyword>
<accession>A0A7S0LPC9</accession>
<evidence type="ECO:0000313" key="10">
    <source>
        <dbReference type="EMBL" id="CAD8618697.1"/>
    </source>
</evidence>
<dbReference type="GO" id="GO:0005789">
    <property type="term" value="C:endoplasmic reticulum membrane"/>
    <property type="evidence" value="ECO:0007669"/>
    <property type="project" value="UniProtKB-SubCell"/>
</dbReference>
<evidence type="ECO:0000256" key="8">
    <source>
        <dbReference type="SAM" id="MobiDB-lite"/>
    </source>
</evidence>
<dbReference type="Gene3D" id="1.20.1540.10">
    <property type="entry name" value="Rhomboid-like"/>
    <property type="match status" value="1"/>
</dbReference>
<feature type="compositionally biased region" description="Gly residues" evidence="8">
    <location>
        <begin position="283"/>
        <end position="297"/>
    </location>
</feature>
<evidence type="ECO:0000256" key="2">
    <source>
        <dbReference type="ARBA" id="ARBA00008917"/>
    </source>
</evidence>
<feature type="compositionally biased region" description="Low complexity" evidence="8">
    <location>
        <begin position="298"/>
        <end position="309"/>
    </location>
</feature>
<proteinExistence type="inferred from homology"/>
<keyword evidence="6" id="KW-0472">Membrane</keyword>
<dbReference type="GO" id="GO:0006950">
    <property type="term" value="P:response to stress"/>
    <property type="evidence" value="ECO:0007669"/>
    <property type="project" value="UniProtKB-ARBA"/>
</dbReference>
<evidence type="ECO:0000256" key="5">
    <source>
        <dbReference type="ARBA" id="ARBA00022989"/>
    </source>
</evidence>
<dbReference type="InterPro" id="IPR035952">
    <property type="entry name" value="Rhomboid-like_sf"/>
</dbReference>
<comment type="function">
    <text evidence="7">May be involved in the degradation of misfolded endoplasmic reticulum (ER) luminal proteins.</text>
</comment>
<dbReference type="SUPFAM" id="SSF144091">
    <property type="entry name" value="Rhomboid-like"/>
    <property type="match status" value="1"/>
</dbReference>
<dbReference type="AlphaFoldDB" id="A0A7S0LPC9"/>
<evidence type="ECO:0000256" key="6">
    <source>
        <dbReference type="ARBA" id="ARBA00023136"/>
    </source>
</evidence>
<evidence type="ECO:0000256" key="7">
    <source>
        <dbReference type="RuleBase" id="RU363059"/>
    </source>
</evidence>
<protein>
    <recommendedName>
        <fullName evidence="7">Derlin</fullName>
    </recommendedName>
</protein>